<reference evidence="2" key="1">
    <citation type="submission" date="2022-11" db="UniProtKB">
        <authorList>
            <consortium name="WormBaseParasite"/>
        </authorList>
    </citation>
    <scope>IDENTIFICATION</scope>
</reference>
<name>A0A915L482_ROMCU</name>
<dbReference type="WBParaSite" id="nRc.2.0.1.t45884-RA">
    <property type="protein sequence ID" value="nRc.2.0.1.t45884-RA"/>
    <property type="gene ID" value="nRc.2.0.1.g45884"/>
</dbReference>
<evidence type="ECO:0000313" key="1">
    <source>
        <dbReference type="Proteomes" id="UP000887565"/>
    </source>
</evidence>
<dbReference type="AlphaFoldDB" id="A0A915L482"/>
<accession>A0A915L482</accession>
<proteinExistence type="predicted"/>
<dbReference type="Proteomes" id="UP000887565">
    <property type="component" value="Unplaced"/>
</dbReference>
<protein>
    <submittedName>
        <fullName evidence="2">Uncharacterized protein</fullName>
    </submittedName>
</protein>
<keyword evidence="1" id="KW-1185">Reference proteome</keyword>
<organism evidence="1 2">
    <name type="scientific">Romanomermis culicivorax</name>
    <name type="common">Nematode worm</name>
    <dbReference type="NCBI Taxonomy" id="13658"/>
    <lineage>
        <taxon>Eukaryota</taxon>
        <taxon>Metazoa</taxon>
        <taxon>Ecdysozoa</taxon>
        <taxon>Nematoda</taxon>
        <taxon>Enoplea</taxon>
        <taxon>Dorylaimia</taxon>
        <taxon>Mermithida</taxon>
        <taxon>Mermithoidea</taxon>
        <taxon>Mermithidae</taxon>
        <taxon>Romanomermis</taxon>
    </lineage>
</organism>
<evidence type="ECO:0000313" key="2">
    <source>
        <dbReference type="WBParaSite" id="nRc.2.0.1.t45884-RA"/>
    </source>
</evidence>
<sequence length="68" mass="7561">MAADTDCRSIAALSDCRPTLFDGVWQGLKSRTEKLVKSIAVLNEENFSSMSGSLMTTLFNHFNVIYDL</sequence>